<organism evidence="2 3">
    <name type="scientific">Streptomyces capoamus</name>
    <dbReference type="NCBI Taxonomy" id="68183"/>
    <lineage>
        <taxon>Bacteria</taxon>
        <taxon>Bacillati</taxon>
        <taxon>Actinomycetota</taxon>
        <taxon>Actinomycetes</taxon>
        <taxon>Kitasatosporales</taxon>
        <taxon>Streptomycetaceae</taxon>
        <taxon>Streptomyces</taxon>
    </lineage>
</organism>
<reference evidence="3" key="1">
    <citation type="journal article" date="2019" name="Int. J. Syst. Evol. Microbiol.">
        <title>The Global Catalogue of Microorganisms (GCM) 10K type strain sequencing project: providing services to taxonomists for standard genome sequencing and annotation.</title>
        <authorList>
            <consortium name="The Broad Institute Genomics Platform"/>
            <consortium name="The Broad Institute Genome Sequencing Center for Infectious Disease"/>
            <person name="Wu L."/>
            <person name="Ma J."/>
        </authorList>
    </citation>
    <scope>NUCLEOTIDE SEQUENCE [LARGE SCALE GENOMIC DNA]</scope>
    <source>
        <strain evidence="3">JCM 4253</strain>
    </source>
</reference>
<feature type="region of interest" description="Disordered" evidence="1">
    <location>
        <begin position="1"/>
        <end position="33"/>
    </location>
</feature>
<evidence type="ECO:0000313" key="2">
    <source>
        <dbReference type="EMBL" id="GHG77765.1"/>
    </source>
</evidence>
<gene>
    <name evidence="2" type="ORF">GCM10018980_76290</name>
</gene>
<name>A0A919F3U7_9ACTN</name>
<feature type="compositionally biased region" description="Gly residues" evidence="1">
    <location>
        <begin position="12"/>
        <end position="21"/>
    </location>
</feature>
<dbReference type="Proteomes" id="UP000619355">
    <property type="component" value="Unassembled WGS sequence"/>
</dbReference>
<evidence type="ECO:0000313" key="3">
    <source>
        <dbReference type="Proteomes" id="UP000619355"/>
    </source>
</evidence>
<keyword evidence="3" id="KW-1185">Reference proteome</keyword>
<sequence length="74" mass="7070">MELAQGGEGEDGGVGGVGVRDGPGSDLFGAGGEASVGLLAGEQVGQGPARPGRWLERGARGKGMGCAVHVAGVP</sequence>
<comment type="caution">
    <text evidence="2">The sequence shown here is derived from an EMBL/GenBank/DDBJ whole genome shotgun (WGS) entry which is preliminary data.</text>
</comment>
<dbReference type="EMBL" id="BNBF01000048">
    <property type="protein sequence ID" value="GHG77765.1"/>
    <property type="molecule type" value="Genomic_DNA"/>
</dbReference>
<accession>A0A919F3U7</accession>
<protein>
    <submittedName>
        <fullName evidence="2">Uncharacterized protein</fullName>
    </submittedName>
</protein>
<dbReference type="AlphaFoldDB" id="A0A919F3U7"/>
<proteinExistence type="predicted"/>
<evidence type="ECO:0000256" key="1">
    <source>
        <dbReference type="SAM" id="MobiDB-lite"/>
    </source>
</evidence>